<proteinExistence type="inferred from homology"/>
<dbReference type="InterPro" id="IPR001128">
    <property type="entry name" value="Cyt_P450"/>
</dbReference>
<keyword evidence="10 12" id="KW-0503">Monooxygenase</keyword>
<evidence type="ECO:0000256" key="6">
    <source>
        <dbReference type="ARBA" id="ARBA00022617"/>
    </source>
</evidence>
<evidence type="ECO:0000256" key="8">
    <source>
        <dbReference type="ARBA" id="ARBA00023002"/>
    </source>
</evidence>
<dbReference type="PANTHER" id="PTHR24291">
    <property type="entry name" value="CYTOCHROME P450 FAMILY 4"/>
    <property type="match status" value="1"/>
</dbReference>
<evidence type="ECO:0000256" key="10">
    <source>
        <dbReference type="ARBA" id="ARBA00023033"/>
    </source>
</evidence>
<evidence type="ECO:0000256" key="12">
    <source>
        <dbReference type="RuleBase" id="RU000461"/>
    </source>
</evidence>
<keyword evidence="14" id="KW-1185">Reference proteome</keyword>
<dbReference type="GO" id="GO:0005506">
    <property type="term" value="F:iron ion binding"/>
    <property type="evidence" value="ECO:0007669"/>
    <property type="project" value="InterPro"/>
</dbReference>
<dbReference type="InterPro" id="IPR002403">
    <property type="entry name" value="Cyt_P450_E_grp-IV"/>
</dbReference>
<comment type="subcellular location">
    <subcellularLocation>
        <location evidence="4">Endoplasmic reticulum membrane</location>
        <topology evidence="4">Peripheral membrane protein</topology>
    </subcellularLocation>
    <subcellularLocation>
        <location evidence="3">Microsome membrane</location>
        <topology evidence="3">Peripheral membrane protein</topology>
    </subcellularLocation>
</comment>
<evidence type="ECO:0000313" key="14">
    <source>
        <dbReference type="Proteomes" id="UP000292052"/>
    </source>
</evidence>
<feature type="binding site" description="axial binding residue" evidence="11">
    <location>
        <position position="118"/>
    </location>
    <ligand>
        <name>heme</name>
        <dbReference type="ChEBI" id="CHEBI:30413"/>
    </ligand>
    <ligandPart>
        <name>Fe</name>
        <dbReference type="ChEBI" id="CHEBI:18248"/>
    </ligandPart>
</feature>
<evidence type="ECO:0000256" key="5">
    <source>
        <dbReference type="ARBA" id="ARBA00010617"/>
    </source>
</evidence>
<dbReference type="AlphaFoldDB" id="A0A482V7T1"/>
<keyword evidence="9 11" id="KW-0408">Iron</keyword>
<evidence type="ECO:0000256" key="2">
    <source>
        <dbReference type="ARBA" id="ARBA00003690"/>
    </source>
</evidence>
<dbReference type="InterPro" id="IPR017972">
    <property type="entry name" value="Cyt_P450_CS"/>
</dbReference>
<dbReference type="Gene3D" id="1.10.630.10">
    <property type="entry name" value="Cytochrome P450"/>
    <property type="match status" value="1"/>
</dbReference>
<dbReference type="PROSITE" id="PS00086">
    <property type="entry name" value="CYTOCHROME_P450"/>
    <property type="match status" value="1"/>
</dbReference>
<dbReference type="Proteomes" id="UP000292052">
    <property type="component" value="Unassembled WGS sequence"/>
</dbReference>
<dbReference type="SUPFAM" id="SSF48264">
    <property type="entry name" value="Cytochrome P450"/>
    <property type="match status" value="1"/>
</dbReference>
<keyword evidence="8 12" id="KW-0560">Oxidoreductase</keyword>
<protein>
    <submittedName>
        <fullName evidence="13">p450 domain containing protein</fullName>
    </submittedName>
</protein>
<keyword evidence="6 11" id="KW-0349">Heme</keyword>
<comment type="caution">
    <text evidence="13">The sequence shown here is derived from an EMBL/GenBank/DDBJ whole genome shotgun (WGS) entry which is preliminary data.</text>
</comment>
<dbReference type="Pfam" id="PF00067">
    <property type="entry name" value="p450"/>
    <property type="match status" value="1"/>
</dbReference>
<dbReference type="GO" id="GO:0016705">
    <property type="term" value="F:oxidoreductase activity, acting on paired donors, with incorporation or reduction of molecular oxygen"/>
    <property type="evidence" value="ECO:0007669"/>
    <property type="project" value="InterPro"/>
</dbReference>
<dbReference type="PRINTS" id="PR00385">
    <property type="entry name" value="P450"/>
</dbReference>
<dbReference type="GO" id="GO:0020037">
    <property type="term" value="F:heme binding"/>
    <property type="evidence" value="ECO:0007669"/>
    <property type="project" value="InterPro"/>
</dbReference>
<evidence type="ECO:0000313" key="13">
    <source>
        <dbReference type="EMBL" id="RZB39252.1"/>
    </source>
</evidence>
<comment type="similarity">
    <text evidence="5 12">Belongs to the cytochrome P450 family.</text>
</comment>
<dbReference type="OrthoDB" id="1470350at2759"/>
<comment type="function">
    <text evidence="2">May be involved in the metabolism of insect hormones and in the breakdown of synthetic insecticides.</text>
</comment>
<evidence type="ECO:0000256" key="3">
    <source>
        <dbReference type="ARBA" id="ARBA00004174"/>
    </source>
</evidence>
<organism evidence="13 14">
    <name type="scientific">Asbolus verrucosus</name>
    <name type="common">Desert ironclad beetle</name>
    <dbReference type="NCBI Taxonomy" id="1661398"/>
    <lineage>
        <taxon>Eukaryota</taxon>
        <taxon>Metazoa</taxon>
        <taxon>Ecdysozoa</taxon>
        <taxon>Arthropoda</taxon>
        <taxon>Hexapoda</taxon>
        <taxon>Insecta</taxon>
        <taxon>Pterygota</taxon>
        <taxon>Neoptera</taxon>
        <taxon>Endopterygota</taxon>
        <taxon>Coleoptera</taxon>
        <taxon>Polyphaga</taxon>
        <taxon>Cucujiformia</taxon>
        <taxon>Tenebrionidae</taxon>
        <taxon>Pimeliinae</taxon>
        <taxon>Asbolus</taxon>
    </lineage>
</organism>
<dbReference type="PRINTS" id="PR00465">
    <property type="entry name" value="EP450IV"/>
</dbReference>
<feature type="non-terminal residue" evidence="13">
    <location>
        <position position="144"/>
    </location>
</feature>
<gene>
    <name evidence="13" type="ORF">BDFB_013678</name>
</gene>
<evidence type="ECO:0000256" key="7">
    <source>
        <dbReference type="ARBA" id="ARBA00022723"/>
    </source>
</evidence>
<dbReference type="PANTHER" id="PTHR24291:SF187">
    <property type="entry name" value="CYTOCHROME P450 4AE1-RELATED"/>
    <property type="match status" value="1"/>
</dbReference>
<evidence type="ECO:0000256" key="4">
    <source>
        <dbReference type="ARBA" id="ARBA00004406"/>
    </source>
</evidence>
<comment type="cofactor">
    <cofactor evidence="1 11">
        <name>heme</name>
        <dbReference type="ChEBI" id="CHEBI:30413"/>
    </cofactor>
</comment>
<feature type="non-terminal residue" evidence="13">
    <location>
        <position position="1"/>
    </location>
</feature>
<evidence type="ECO:0000256" key="11">
    <source>
        <dbReference type="PIRSR" id="PIRSR602403-1"/>
    </source>
</evidence>
<dbReference type="InterPro" id="IPR050196">
    <property type="entry name" value="Cytochrome_P450_Monoox"/>
</dbReference>
<evidence type="ECO:0000256" key="1">
    <source>
        <dbReference type="ARBA" id="ARBA00001971"/>
    </source>
</evidence>
<reference evidence="13 14" key="1">
    <citation type="submission" date="2017-03" db="EMBL/GenBank/DDBJ databases">
        <title>Genome of the blue death feigning beetle - Asbolus verrucosus.</title>
        <authorList>
            <person name="Rider S.D."/>
        </authorList>
    </citation>
    <scope>NUCLEOTIDE SEQUENCE [LARGE SCALE GENOMIC DNA]</scope>
    <source>
        <strain evidence="13">Butters</strain>
        <tissue evidence="13">Head and leg muscle</tissue>
    </source>
</reference>
<dbReference type="STRING" id="1661398.A0A482V7T1"/>
<dbReference type="InterPro" id="IPR036396">
    <property type="entry name" value="Cyt_P450_sf"/>
</dbReference>
<evidence type="ECO:0000256" key="9">
    <source>
        <dbReference type="ARBA" id="ARBA00023004"/>
    </source>
</evidence>
<name>A0A482V7T1_ASBVE</name>
<dbReference type="GO" id="GO:0004497">
    <property type="term" value="F:monooxygenase activity"/>
    <property type="evidence" value="ECO:0007669"/>
    <property type="project" value="UniProtKB-KW"/>
</dbReference>
<dbReference type="GO" id="GO:0005789">
    <property type="term" value="C:endoplasmic reticulum membrane"/>
    <property type="evidence" value="ECO:0007669"/>
    <property type="project" value="UniProtKB-SubCell"/>
</dbReference>
<dbReference type="EMBL" id="QDEB01129922">
    <property type="protein sequence ID" value="RZB39252.1"/>
    <property type="molecule type" value="Genomic_DNA"/>
</dbReference>
<keyword evidence="7 11" id="KW-0479">Metal-binding</keyword>
<sequence length="144" mass="16592">VQFQKIAFEEQQALFGNNRNPTVTYADLQNMKYLELVIKETLRLYPSVPFYARQTNEDLKYGNITLPKGDAIVIFAFGIHRNPDYFENPEDFNPSRFANIDGKFPYAYIPFSAGPRNCIGQKFAVLEMKSTIAKILRKFELLPA</sequence>
<accession>A0A482V7T1</accession>